<comment type="caution">
    <text evidence="6">The sequence shown here is derived from an EMBL/GenBank/DDBJ whole genome shotgun (WGS) entry which is preliminary data.</text>
</comment>
<name>A0A101N582_9ACTN</name>
<dbReference type="EC" id="6.3.2.2" evidence="5"/>
<dbReference type="InterPro" id="IPR014746">
    <property type="entry name" value="Gln_synth/guanido_kin_cat_dom"/>
</dbReference>
<evidence type="ECO:0000256" key="3">
    <source>
        <dbReference type="ARBA" id="ARBA00022840"/>
    </source>
</evidence>
<dbReference type="Gene3D" id="3.30.590.20">
    <property type="match status" value="1"/>
</dbReference>
<dbReference type="SUPFAM" id="SSF55931">
    <property type="entry name" value="Glutamine synthetase/guanido kinase"/>
    <property type="match status" value="1"/>
</dbReference>
<keyword evidence="3 5" id="KW-0067">ATP-binding</keyword>
<evidence type="ECO:0000256" key="2">
    <source>
        <dbReference type="ARBA" id="ARBA00022741"/>
    </source>
</evidence>
<dbReference type="RefSeq" id="WP_031041062.1">
    <property type="nucleotide sequence ID" value="NZ_JBIBIH010000006.1"/>
</dbReference>
<dbReference type="OrthoDB" id="9803842at2"/>
<evidence type="ECO:0000313" key="6">
    <source>
        <dbReference type="EMBL" id="KUM86719.1"/>
    </source>
</evidence>
<evidence type="ECO:0000313" key="7">
    <source>
        <dbReference type="Proteomes" id="UP000053039"/>
    </source>
</evidence>
<accession>A0A101N582</accession>
<protein>
    <recommendedName>
        <fullName evidence="5">Putative glutamate--cysteine ligase 2</fullName>
        <ecNumber evidence="5">6.3.2.2</ecNumber>
    </recommendedName>
    <alternativeName>
        <fullName evidence="5">Gamma-glutamylcysteine synthetase 2</fullName>
        <shortName evidence="5">GCS 2</shortName>
        <shortName evidence="5">Gamma-GCS 2</shortName>
    </alternativeName>
</protein>
<keyword evidence="1 5" id="KW-0436">Ligase</keyword>
<organism evidence="6 7">
    <name type="scientific">Streptomyces pseudovenezuelae</name>
    <dbReference type="NCBI Taxonomy" id="67350"/>
    <lineage>
        <taxon>Bacteria</taxon>
        <taxon>Bacillati</taxon>
        <taxon>Actinomycetota</taxon>
        <taxon>Actinomycetes</taxon>
        <taxon>Kitasatosporales</taxon>
        <taxon>Streptomycetaceae</taxon>
        <taxon>Streptomyces</taxon>
        <taxon>Streptomyces aurantiacus group</taxon>
    </lineage>
</organism>
<comment type="catalytic activity">
    <reaction evidence="4 5">
        <text>L-cysteine + L-glutamate + ATP = gamma-L-glutamyl-L-cysteine + ADP + phosphate + H(+)</text>
        <dbReference type="Rhea" id="RHEA:13285"/>
        <dbReference type="ChEBI" id="CHEBI:15378"/>
        <dbReference type="ChEBI" id="CHEBI:29985"/>
        <dbReference type="ChEBI" id="CHEBI:30616"/>
        <dbReference type="ChEBI" id="CHEBI:35235"/>
        <dbReference type="ChEBI" id="CHEBI:43474"/>
        <dbReference type="ChEBI" id="CHEBI:58173"/>
        <dbReference type="ChEBI" id="CHEBI:456216"/>
        <dbReference type="EC" id="6.3.2.2"/>
    </reaction>
</comment>
<gene>
    <name evidence="6" type="ORF">AQI94_20400</name>
</gene>
<comment type="similarity">
    <text evidence="5">Belongs to the glutamate--cysteine ligase type 2 family. YbdK subfamily.</text>
</comment>
<dbReference type="Pfam" id="PF04107">
    <property type="entry name" value="GCS2"/>
    <property type="match status" value="1"/>
</dbReference>
<dbReference type="Proteomes" id="UP000053039">
    <property type="component" value="Unassembled WGS sequence"/>
</dbReference>
<evidence type="ECO:0000256" key="4">
    <source>
        <dbReference type="ARBA" id="ARBA00048819"/>
    </source>
</evidence>
<dbReference type="AlphaFoldDB" id="A0A101N582"/>
<dbReference type="GO" id="GO:0042398">
    <property type="term" value="P:modified amino acid biosynthetic process"/>
    <property type="evidence" value="ECO:0007669"/>
    <property type="project" value="InterPro"/>
</dbReference>
<comment type="function">
    <text evidence="5">ATP-dependent carboxylate-amine ligase which exhibits weak glutamate--cysteine ligase activity.</text>
</comment>
<evidence type="ECO:0000256" key="5">
    <source>
        <dbReference type="HAMAP-Rule" id="MF_01609"/>
    </source>
</evidence>
<dbReference type="NCBIfam" id="NF010041">
    <property type="entry name" value="PRK13517.1-1"/>
    <property type="match status" value="1"/>
</dbReference>
<evidence type="ECO:0000256" key="1">
    <source>
        <dbReference type="ARBA" id="ARBA00022598"/>
    </source>
</evidence>
<dbReference type="PANTHER" id="PTHR36510">
    <property type="entry name" value="GLUTAMATE--CYSTEINE LIGASE 2-RELATED"/>
    <property type="match status" value="1"/>
</dbReference>
<dbReference type="InterPro" id="IPR006336">
    <property type="entry name" value="GCS2"/>
</dbReference>
<dbReference type="PANTHER" id="PTHR36510:SF1">
    <property type="entry name" value="GLUTAMATE--CYSTEINE LIGASE 2-RELATED"/>
    <property type="match status" value="1"/>
</dbReference>
<dbReference type="InterPro" id="IPR011793">
    <property type="entry name" value="YbdK"/>
</dbReference>
<dbReference type="HAMAP" id="MF_01609">
    <property type="entry name" value="Glu_cys_ligase_2"/>
    <property type="match status" value="1"/>
</dbReference>
<proteinExistence type="inferred from homology"/>
<keyword evidence="2 5" id="KW-0547">Nucleotide-binding</keyword>
<sequence>MRTVGVEEELLLVDPETGEPQALSAAVLARAAQDEPDQDVFEKELHDQMLEFATHPQSGMDDLRAEIVRCRKEAARLAGDSGCAVVSLAASPLPVSPSVGVGRRYRWMADQYGIATQEQLVMGCHVHVSVESDEEAVAVLDRIQPWLSVLTAITANSPFWQGKDTGYSSYRSRVWQRWPSAGPTEPFRSAERYHRRVAEMVATGVILDEGMIYFDARLSRNYPTVEIRVSDVCLQADTAVLLATLARGLVETAAREWRADKEPATHSVSLLRLAAWRAARSGLSEELLHPATMHRMPAETVVQALLDHVEDALADSGDLDRARESCAGLLRHGNGARVQRELLERTGSLRSVVTECVRLTQA</sequence>
<dbReference type="EMBL" id="LMWM01000021">
    <property type="protein sequence ID" value="KUM86719.1"/>
    <property type="molecule type" value="Genomic_DNA"/>
</dbReference>
<dbReference type="NCBIfam" id="TIGR02050">
    <property type="entry name" value="gshA_cyan_rel"/>
    <property type="match status" value="1"/>
</dbReference>
<dbReference type="InterPro" id="IPR050141">
    <property type="entry name" value="GCL_type2/YbdK_subfam"/>
</dbReference>
<dbReference type="GO" id="GO:0005524">
    <property type="term" value="F:ATP binding"/>
    <property type="evidence" value="ECO:0007669"/>
    <property type="project" value="UniProtKB-KW"/>
</dbReference>
<reference evidence="6 7" key="1">
    <citation type="submission" date="2015-10" db="EMBL/GenBank/DDBJ databases">
        <title>Draft genome sequence of Streptomyces pseudovenezuelae DSM 40212, type strain for the species Streptomyces pseudovenezuelae.</title>
        <authorList>
            <person name="Ruckert C."/>
            <person name="Winkler A."/>
            <person name="Kalinowski J."/>
            <person name="Kampfer P."/>
            <person name="Glaeser S."/>
        </authorList>
    </citation>
    <scope>NUCLEOTIDE SEQUENCE [LARGE SCALE GENOMIC DNA]</scope>
    <source>
        <strain evidence="6 7">DSM 40212</strain>
    </source>
</reference>
<dbReference type="GO" id="GO:0004357">
    <property type="term" value="F:glutamate-cysteine ligase activity"/>
    <property type="evidence" value="ECO:0007669"/>
    <property type="project" value="UniProtKB-EC"/>
</dbReference>